<accession>A0ACC2TPD8</accession>
<dbReference type="EMBL" id="QTSX02002324">
    <property type="protein sequence ID" value="KAJ9076097.1"/>
    <property type="molecule type" value="Genomic_DNA"/>
</dbReference>
<name>A0ACC2TPD8_9FUNG</name>
<evidence type="ECO:0000313" key="2">
    <source>
        <dbReference type="Proteomes" id="UP001165960"/>
    </source>
</evidence>
<comment type="caution">
    <text evidence="1">The sequence shown here is derived from an EMBL/GenBank/DDBJ whole genome shotgun (WGS) entry which is preliminary data.</text>
</comment>
<sequence length="565" mass="64457">MASPPEAVYVQICDQCFQRRSKCSRHLPSCTRCLSNQVKCTYERETRQKSNLINNPQFYQGISSFSITKRFFPRPKRKQIAKSSQTSKLEISLRTGAFTLFRDVWPQSRSSIAKDFNSRSIYNIISCMVGLPVRQKEMPRPELLNVYIQLFSSFNLTFTRTKSKLETPSQPTTGIIQYYNLLSSAKAAYFKHVNIVCPLFLESTFEEWHRPPLLMSAIWVCGLSFLPKTELSSKLISTLLTKILKSLGTVYFKPTLSNLQTLLVCLMGGKDFTSFSGVIIGRFELIAPVIFQLGLHKDVPKGKFNKTLIFERQLAFSTVLYLNSGSVYGYGLSSIIFYSQFNWNTGLLEFARQLTSSTKDLGSVISSQCGYLTAIVLSRLQILRNDKNSSFEDVFQSCEIIKRQMYSSIRAMFKNFESFKNNSFGPEFSDLKNLFLFSLKARYESMLVYYYQTLYYCASSRSLSQTKTNEYLLLSMFHCMRLIENTSFIPPKLCIYIFLGPCCYSTTWLASNKGYFPEHAAITDSIKLGLSILKRGASYPGIMQSSLILLGLSSCIVKSYSFNKN</sequence>
<keyword evidence="2" id="KW-1185">Reference proteome</keyword>
<proteinExistence type="predicted"/>
<evidence type="ECO:0000313" key="1">
    <source>
        <dbReference type="EMBL" id="KAJ9076097.1"/>
    </source>
</evidence>
<gene>
    <name evidence="1" type="ORF">DSO57_1029451</name>
</gene>
<protein>
    <submittedName>
        <fullName evidence="1">Uncharacterized protein</fullName>
    </submittedName>
</protein>
<reference evidence="1" key="1">
    <citation type="submission" date="2022-04" db="EMBL/GenBank/DDBJ databases">
        <title>Genome of the entomopathogenic fungus Entomophthora muscae.</title>
        <authorList>
            <person name="Elya C."/>
            <person name="Lovett B.R."/>
            <person name="Lee E."/>
            <person name="Macias A.M."/>
            <person name="Hajek A.E."/>
            <person name="De Bivort B.L."/>
            <person name="Kasson M.T."/>
            <person name="De Fine Licht H.H."/>
            <person name="Stajich J.E."/>
        </authorList>
    </citation>
    <scope>NUCLEOTIDE SEQUENCE</scope>
    <source>
        <strain evidence="1">Berkeley</strain>
    </source>
</reference>
<dbReference type="Proteomes" id="UP001165960">
    <property type="component" value="Unassembled WGS sequence"/>
</dbReference>
<organism evidence="1 2">
    <name type="scientific">Entomophthora muscae</name>
    <dbReference type="NCBI Taxonomy" id="34485"/>
    <lineage>
        <taxon>Eukaryota</taxon>
        <taxon>Fungi</taxon>
        <taxon>Fungi incertae sedis</taxon>
        <taxon>Zoopagomycota</taxon>
        <taxon>Entomophthoromycotina</taxon>
        <taxon>Entomophthoromycetes</taxon>
        <taxon>Entomophthorales</taxon>
        <taxon>Entomophthoraceae</taxon>
        <taxon>Entomophthora</taxon>
    </lineage>
</organism>